<keyword evidence="3" id="KW-0808">Transferase</keyword>
<dbReference type="GO" id="GO:0016740">
    <property type="term" value="F:transferase activity"/>
    <property type="evidence" value="ECO:0007669"/>
    <property type="project" value="UniProtKB-KW"/>
</dbReference>
<dbReference type="Pfam" id="PF00535">
    <property type="entry name" value="Glycos_transf_2"/>
    <property type="match status" value="1"/>
</dbReference>
<dbReference type="PANTHER" id="PTHR43646:SF3">
    <property type="entry name" value="SLR1566 PROTEIN"/>
    <property type="match status" value="1"/>
</dbReference>
<comment type="caution">
    <text evidence="3">The sequence shown here is derived from an EMBL/GenBank/DDBJ whole genome shotgun (WGS) entry which is preliminary data.</text>
</comment>
<dbReference type="RefSeq" id="WP_124144236.1">
    <property type="nucleotide sequence ID" value="NZ_CAWOKI010000391.1"/>
</dbReference>
<evidence type="ECO:0000259" key="2">
    <source>
        <dbReference type="Pfam" id="PF00535"/>
    </source>
</evidence>
<dbReference type="NCBIfam" id="TIGR03469">
    <property type="entry name" value="HpnB"/>
    <property type="match status" value="1"/>
</dbReference>
<feature type="transmembrane region" description="Helical" evidence="1">
    <location>
        <begin position="318"/>
        <end position="344"/>
    </location>
</feature>
<keyword evidence="4" id="KW-1185">Reference proteome</keyword>
<evidence type="ECO:0000256" key="1">
    <source>
        <dbReference type="SAM" id="Phobius"/>
    </source>
</evidence>
<sequence>MQQILLITIILNLIIWIYLLIFRGKFWLADQRLLPISETEIRKIQYWPSISVIIPARNEAKLLRLTLKSLLNQDYLGNFKIILVDDNSKDNTANVAKLIAQQNDSFTKLEVISAGKLPSGWSGKLWAINQGINYAKKQTPAPDYFLFTDADIEHSSTNIRQLIIKAEQENLALASLMVKLQCQTLAEELMIPAFVFFFQKLYPFRWVNNPQSSTAAAAGGCILIRHQVLDEIGGIEVIKNALIDDCSLAKTVKQKSTNKKICLGLTSDTKSRRSYPDLFSIWSMVARTAFTQLNYSPLLLVVTVIGMKLIYLVPSLGIILGVIFSWWEIVAIALLARILMFLAYLPIVRFYQLSPIYAMSLPTVAFIYTLITIDSAWRHWRGRGSDWKGRTYSPEKFQQ</sequence>
<keyword evidence="1" id="KW-1133">Transmembrane helix</keyword>
<protein>
    <submittedName>
        <fullName evidence="3">Glycosyltransferase</fullName>
    </submittedName>
</protein>
<dbReference type="Proteomes" id="UP000269154">
    <property type="component" value="Unassembled WGS sequence"/>
</dbReference>
<name>A0A3N6Q3G3_9CYAN</name>
<dbReference type="Gene3D" id="3.90.550.10">
    <property type="entry name" value="Spore Coat Polysaccharide Biosynthesis Protein SpsA, Chain A"/>
    <property type="match status" value="1"/>
</dbReference>
<dbReference type="InterPro" id="IPR001173">
    <property type="entry name" value="Glyco_trans_2-like"/>
</dbReference>
<evidence type="ECO:0000313" key="4">
    <source>
        <dbReference type="Proteomes" id="UP000269154"/>
    </source>
</evidence>
<proteinExistence type="predicted"/>
<keyword evidence="1" id="KW-0812">Transmembrane</keyword>
<dbReference type="SUPFAM" id="SSF53448">
    <property type="entry name" value="Nucleotide-diphospho-sugar transferases"/>
    <property type="match status" value="1"/>
</dbReference>
<accession>A0A3N6Q3G3</accession>
<feature type="transmembrane region" description="Helical" evidence="1">
    <location>
        <begin position="6"/>
        <end position="22"/>
    </location>
</feature>
<dbReference type="InterPro" id="IPR029044">
    <property type="entry name" value="Nucleotide-diphossugar_trans"/>
</dbReference>
<feature type="domain" description="Glycosyltransferase 2-like" evidence="2">
    <location>
        <begin position="51"/>
        <end position="232"/>
    </location>
</feature>
<dbReference type="PANTHER" id="PTHR43646">
    <property type="entry name" value="GLYCOSYLTRANSFERASE"/>
    <property type="match status" value="1"/>
</dbReference>
<organism evidence="3 4">
    <name type="scientific">Okeania hirsuta</name>
    <dbReference type="NCBI Taxonomy" id="1458930"/>
    <lineage>
        <taxon>Bacteria</taxon>
        <taxon>Bacillati</taxon>
        <taxon>Cyanobacteriota</taxon>
        <taxon>Cyanophyceae</taxon>
        <taxon>Oscillatoriophycideae</taxon>
        <taxon>Oscillatoriales</taxon>
        <taxon>Microcoleaceae</taxon>
        <taxon>Okeania</taxon>
    </lineage>
</organism>
<evidence type="ECO:0000313" key="3">
    <source>
        <dbReference type="EMBL" id="RQH24872.1"/>
    </source>
</evidence>
<dbReference type="AlphaFoldDB" id="A0A3N6Q3G3"/>
<feature type="transmembrane region" description="Helical" evidence="1">
    <location>
        <begin position="356"/>
        <end position="377"/>
    </location>
</feature>
<dbReference type="EMBL" id="RCBY01000319">
    <property type="protein sequence ID" value="RQH24872.1"/>
    <property type="molecule type" value="Genomic_DNA"/>
</dbReference>
<dbReference type="OrthoDB" id="9806525at2"/>
<dbReference type="InterPro" id="IPR017832">
    <property type="entry name" value="Glyco_trans_2_hopen-assoc_HpnB"/>
</dbReference>
<reference evidence="3 4" key="1">
    <citation type="journal article" date="2018" name="ACS Chem. Biol.">
        <title>Ketoreductase domain dysfunction expands chemodiversity: malyngamide biosynthesis in the cyanobacterium Okeania hirsuta.</title>
        <authorList>
            <person name="Moss N.A."/>
            <person name="Leao T."/>
            <person name="Rankin M."/>
            <person name="McCullough T.M."/>
            <person name="Qu P."/>
            <person name="Korobeynikov A."/>
            <person name="Smith J.L."/>
            <person name="Gerwick L."/>
            <person name="Gerwick W.H."/>
        </authorList>
    </citation>
    <scope>NUCLEOTIDE SEQUENCE [LARGE SCALE GENOMIC DNA]</scope>
    <source>
        <strain evidence="3 4">PAB10Feb10-1</strain>
    </source>
</reference>
<gene>
    <name evidence="3" type="ORF">D5R40_29765</name>
</gene>
<keyword evidence="1" id="KW-0472">Membrane</keyword>
<feature type="transmembrane region" description="Helical" evidence="1">
    <location>
        <begin position="293"/>
        <end position="312"/>
    </location>
</feature>